<organism evidence="8 9">
    <name type="scientific">Profundibacter amoris</name>
    <dbReference type="NCBI Taxonomy" id="2171755"/>
    <lineage>
        <taxon>Bacteria</taxon>
        <taxon>Pseudomonadati</taxon>
        <taxon>Pseudomonadota</taxon>
        <taxon>Alphaproteobacteria</taxon>
        <taxon>Rhodobacterales</taxon>
        <taxon>Paracoccaceae</taxon>
        <taxon>Profundibacter</taxon>
    </lineage>
</organism>
<evidence type="ECO:0000256" key="5">
    <source>
        <dbReference type="ARBA" id="ARBA00023136"/>
    </source>
</evidence>
<reference evidence="8 9" key="1">
    <citation type="submission" date="2018-09" db="EMBL/GenBank/DDBJ databases">
        <title>Profundibacter amoris BAR1 gen. nov., sp. nov., a new member of the Roseobacter clade isolated at Lokis Castle Vent Field on the Arctic Mid-Oceanic Ridge.</title>
        <authorList>
            <person name="Le Moine Bauer S."/>
            <person name="Sjoeberg A.G."/>
            <person name="L'Haridon S."/>
            <person name="Stokke R."/>
            <person name="Roalkvam I."/>
            <person name="Steen I.H."/>
            <person name="Dahle H."/>
        </authorList>
    </citation>
    <scope>NUCLEOTIDE SEQUENCE [LARGE SCALE GENOMIC DNA]</scope>
    <source>
        <strain evidence="8 9">BAR1</strain>
    </source>
</reference>
<keyword evidence="5 6" id="KW-0472">Membrane</keyword>
<dbReference type="InterPro" id="IPR037185">
    <property type="entry name" value="EmrE-like"/>
</dbReference>
<keyword evidence="3 6" id="KW-0812">Transmembrane</keyword>
<comment type="similarity">
    <text evidence="2">Belongs to the drug/metabolite transporter (DMT) superfamily. 10 TMS drug/metabolite exporter (DME) (TC 2.A.7.3) family.</text>
</comment>
<dbReference type="OrthoDB" id="8478503at2"/>
<feature type="transmembrane region" description="Helical" evidence="6">
    <location>
        <begin position="242"/>
        <end position="261"/>
    </location>
</feature>
<dbReference type="SUPFAM" id="SSF103481">
    <property type="entry name" value="Multidrug resistance efflux transporter EmrE"/>
    <property type="match status" value="2"/>
</dbReference>
<dbReference type="KEGG" id="pamo:BAR1_15155"/>
<feature type="transmembrane region" description="Helical" evidence="6">
    <location>
        <begin position="121"/>
        <end position="141"/>
    </location>
</feature>
<proteinExistence type="inferred from homology"/>
<dbReference type="EMBL" id="CP032125">
    <property type="protein sequence ID" value="AXX99155.1"/>
    <property type="molecule type" value="Genomic_DNA"/>
</dbReference>
<dbReference type="PANTHER" id="PTHR22911:SF6">
    <property type="entry name" value="SOLUTE CARRIER FAMILY 35 MEMBER G1"/>
    <property type="match status" value="1"/>
</dbReference>
<feature type="transmembrane region" description="Helical" evidence="6">
    <location>
        <begin position="97"/>
        <end position="114"/>
    </location>
</feature>
<dbReference type="PANTHER" id="PTHR22911">
    <property type="entry name" value="ACYL-MALONYL CONDENSING ENZYME-RELATED"/>
    <property type="match status" value="1"/>
</dbReference>
<dbReference type="RefSeq" id="WP_118943807.1">
    <property type="nucleotide sequence ID" value="NZ_CP032125.1"/>
</dbReference>
<feature type="transmembrane region" description="Helical" evidence="6">
    <location>
        <begin position="74"/>
        <end position="91"/>
    </location>
</feature>
<feature type="transmembrane region" description="Helical" evidence="6">
    <location>
        <begin position="36"/>
        <end position="53"/>
    </location>
</feature>
<feature type="transmembrane region" description="Helical" evidence="6">
    <location>
        <begin position="213"/>
        <end position="230"/>
    </location>
</feature>
<sequence length="304" mass="32671">MRPARGILLIVLAVTVFSVMSAFVKAAGRVPAGEAVFFRSACALPIILIWLAMRGDLRHGLHTQNYRGHIYRSVAGTLAMGLGFAGLKFLPLPEVTALRFITPIMIVIFAAILLGERIRMVRLAAVLAGLVGVLIILWPRFDAGFAGAGQRELIGAGMVLASAGFAAFAQIAIKRMAGVEKTAAIVFFFSMTSMVLSLFSLPFGWVWPVGMEWFYLIGAGVVGGIGQILLTSSYRFSDAGTLAPFTYVSMIWSLLIGYFAFGEVPTWAMLAGAALIILSGVAIVLRERQLGIARTATRNVTKPR</sequence>
<evidence type="ECO:0000256" key="4">
    <source>
        <dbReference type="ARBA" id="ARBA00022989"/>
    </source>
</evidence>
<protein>
    <submittedName>
        <fullName evidence="8">DMT family transporter</fullName>
    </submittedName>
</protein>
<keyword evidence="9" id="KW-1185">Reference proteome</keyword>
<evidence type="ECO:0000259" key="7">
    <source>
        <dbReference type="Pfam" id="PF00892"/>
    </source>
</evidence>
<accession>A0A347UJX7</accession>
<feature type="domain" description="EamA" evidence="7">
    <location>
        <begin position="5"/>
        <end position="137"/>
    </location>
</feature>
<keyword evidence="4 6" id="KW-1133">Transmembrane helix</keyword>
<feature type="transmembrane region" description="Helical" evidence="6">
    <location>
        <begin position="267"/>
        <end position="285"/>
    </location>
</feature>
<dbReference type="InterPro" id="IPR000620">
    <property type="entry name" value="EamA_dom"/>
</dbReference>
<dbReference type="Proteomes" id="UP000261704">
    <property type="component" value="Chromosome"/>
</dbReference>
<dbReference type="Pfam" id="PF00892">
    <property type="entry name" value="EamA"/>
    <property type="match status" value="2"/>
</dbReference>
<comment type="subcellular location">
    <subcellularLocation>
        <location evidence="1">Membrane</location>
        <topology evidence="1">Multi-pass membrane protein</topology>
    </subcellularLocation>
</comment>
<dbReference type="GO" id="GO:0016020">
    <property type="term" value="C:membrane"/>
    <property type="evidence" value="ECO:0007669"/>
    <property type="project" value="UniProtKB-SubCell"/>
</dbReference>
<evidence type="ECO:0000256" key="3">
    <source>
        <dbReference type="ARBA" id="ARBA00022692"/>
    </source>
</evidence>
<evidence type="ECO:0000256" key="6">
    <source>
        <dbReference type="SAM" id="Phobius"/>
    </source>
</evidence>
<name>A0A347UJX7_9RHOB</name>
<feature type="domain" description="EamA" evidence="7">
    <location>
        <begin position="154"/>
        <end position="283"/>
    </location>
</feature>
<feature type="transmembrane region" description="Helical" evidence="6">
    <location>
        <begin position="185"/>
        <end position="207"/>
    </location>
</feature>
<evidence type="ECO:0000256" key="2">
    <source>
        <dbReference type="ARBA" id="ARBA00009853"/>
    </source>
</evidence>
<evidence type="ECO:0000313" key="8">
    <source>
        <dbReference type="EMBL" id="AXX99155.1"/>
    </source>
</evidence>
<gene>
    <name evidence="8" type="ORF">BAR1_15155</name>
</gene>
<feature type="transmembrane region" description="Helical" evidence="6">
    <location>
        <begin position="153"/>
        <end position="173"/>
    </location>
</feature>
<dbReference type="AlphaFoldDB" id="A0A347UJX7"/>
<evidence type="ECO:0000313" key="9">
    <source>
        <dbReference type="Proteomes" id="UP000261704"/>
    </source>
</evidence>
<evidence type="ECO:0000256" key="1">
    <source>
        <dbReference type="ARBA" id="ARBA00004141"/>
    </source>
</evidence>